<comment type="catalytic activity">
    <reaction evidence="14">
        <text>[(1-&gt;4)-alpha-D-galacturonosyl](n) + H2O = alpha-D-galacturonate + [(1-&gt;4)-alpha-D-galacturonosyl](n-1)</text>
        <dbReference type="Rhea" id="RHEA:14117"/>
        <dbReference type="Rhea" id="RHEA-COMP:14570"/>
        <dbReference type="Rhea" id="RHEA-COMP:14572"/>
        <dbReference type="ChEBI" id="CHEBI:15377"/>
        <dbReference type="ChEBI" id="CHEBI:58658"/>
        <dbReference type="ChEBI" id="CHEBI:140523"/>
        <dbReference type="EC" id="3.2.1.67"/>
    </reaction>
</comment>
<dbReference type="HOGENOM" id="CLU_016031_1_1_1"/>
<evidence type="ECO:0000256" key="3">
    <source>
        <dbReference type="ARBA" id="ARBA00022525"/>
    </source>
</evidence>
<evidence type="ECO:0000256" key="6">
    <source>
        <dbReference type="ARBA" id="ARBA00023157"/>
    </source>
</evidence>
<evidence type="ECO:0000256" key="5">
    <source>
        <dbReference type="ARBA" id="ARBA00022801"/>
    </source>
</evidence>
<comment type="similarity">
    <text evidence="2 15">Belongs to the glycosyl hydrolase 28 family.</text>
</comment>
<dbReference type="OrthoDB" id="187139at2759"/>
<keyword evidence="6" id="KW-1015">Disulfide bond</keyword>
<keyword evidence="9 15" id="KW-0326">Glycosidase</keyword>
<dbReference type="InterPro" id="IPR000743">
    <property type="entry name" value="Glyco_hydro_28"/>
</dbReference>
<accession>F8PRU6</accession>
<keyword evidence="3" id="KW-0964">Secreted</keyword>
<evidence type="ECO:0000313" key="18">
    <source>
        <dbReference type="Proteomes" id="UP000008063"/>
    </source>
</evidence>
<keyword evidence="5 15" id="KW-0378">Hydrolase</keyword>
<keyword evidence="8" id="KW-0119">Carbohydrate metabolism</keyword>
<feature type="chain" id="PRO_5003376850" description="galacturonan 1,4-alpha-galacturonidase" evidence="16">
    <location>
        <begin position="26"/>
        <end position="461"/>
    </location>
</feature>
<keyword evidence="10" id="KW-0961">Cell wall biogenesis/degradation</keyword>
<dbReference type="Proteomes" id="UP000008063">
    <property type="component" value="Unassembled WGS sequence"/>
</dbReference>
<evidence type="ECO:0000256" key="16">
    <source>
        <dbReference type="SAM" id="SignalP"/>
    </source>
</evidence>
<evidence type="ECO:0000256" key="10">
    <source>
        <dbReference type="ARBA" id="ARBA00023316"/>
    </source>
</evidence>
<dbReference type="Gene3D" id="2.160.20.10">
    <property type="entry name" value="Single-stranded right-handed beta-helix, Pectin lyase-like"/>
    <property type="match status" value="1"/>
</dbReference>
<dbReference type="AlphaFoldDB" id="F8PRU6"/>
<dbReference type="Pfam" id="PF00295">
    <property type="entry name" value="Glyco_hydro_28"/>
    <property type="match status" value="1"/>
</dbReference>
<dbReference type="STRING" id="936435.F8PRU6"/>
<dbReference type="GO" id="GO:0047911">
    <property type="term" value="F:galacturan 1,4-alpha-galacturonidase activity"/>
    <property type="evidence" value="ECO:0007669"/>
    <property type="project" value="UniProtKB-EC"/>
</dbReference>
<dbReference type="InterPro" id="IPR011050">
    <property type="entry name" value="Pectin_lyase_fold/virulence"/>
</dbReference>
<dbReference type="PANTHER" id="PTHR31736">
    <property type="match status" value="1"/>
</dbReference>
<evidence type="ECO:0000313" key="17">
    <source>
        <dbReference type="EMBL" id="EGO01181.1"/>
    </source>
</evidence>
<dbReference type="GO" id="GO:0000272">
    <property type="term" value="P:polysaccharide catabolic process"/>
    <property type="evidence" value="ECO:0007669"/>
    <property type="project" value="UniProtKB-KW"/>
</dbReference>
<gene>
    <name evidence="17" type="ORF">SERLA73DRAFT_72149</name>
</gene>
<dbReference type="GO" id="GO:0005576">
    <property type="term" value="C:extracellular region"/>
    <property type="evidence" value="ECO:0007669"/>
    <property type="project" value="UniProtKB-SubCell"/>
</dbReference>
<evidence type="ECO:0000256" key="13">
    <source>
        <dbReference type="ARBA" id="ARBA00038933"/>
    </source>
</evidence>
<name>F8PRU6_SERL3</name>
<evidence type="ECO:0000256" key="8">
    <source>
        <dbReference type="ARBA" id="ARBA00023277"/>
    </source>
</evidence>
<dbReference type="InParanoid" id="F8PRU6"/>
<evidence type="ECO:0000256" key="11">
    <source>
        <dbReference type="ARBA" id="ARBA00023326"/>
    </source>
</evidence>
<keyword evidence="7" id="KW-0325">Glycoprotein</keyword>
<evidence type="ECO:0000256" key="15">
    <source>
        <dbReference type="RuleBase" id="RU361169"/>
    </source>
</evidence>
<keyword evidence="18" id="KW-1185">Reference proteome</keyword>
<comment type="subcellular location">
    <subcellularLocation>
        <location evidence="1">Secreted</location>
    </subcellularLocation>
</comment>
<proteinExistence type="inferred from homology"/>
<evidence type="ECO:0000256" key="7">
    <source>
        <dbReference type="ARBA" id="ARBA00023180"/>
    </source>
</evidence>
<comment type="function">
    <text evidence="12">Specific in hydrolyzing the terminal glycosidic bond of polygalacturonic acid and oligogalacturonates.</text>
</comment>
<keyword evidence="11" id="KW-0624">Polysaccharide degradation</keyword>
<evidence type="ECO:0000256" key="4">
    <source>
        <dbReference type="ARBA" id="ARBA00022729"/>
    </source>
</evidence>
<dbReference type="EMBL" id="GL945478">
    <property type="protein sequence ID" value="EGO01181.1"/>
    <property type="molecule type" value="Genomic_DNA"/>
</dbReference>
<dbReference type="PANTHER" id="PTHR31736:SF12">
    <property type="entry name" value="EXO-POLYGALACTURONASE, PUTATIVE-RELATED"/>
    <property type="match status" value="1"/>
</dbReference>
<organism evidence="18">
    <name type="scientific">Serpula lacrymans var. lacrymans (strain S7.3)</name>
    <name type="common">Dry rot fungus</name>
    <dbReference type="NCBI Taxonomy" id="936435"/>
    <lineage>
        <taxon>Eukaryota</taxon>
        <taxon>Fungi</taxon>
        <taxon>Dikarya</taxon>
        <taxon>Basidiomycota</taxon>
        <taxon>Agaricomycotina</taxon>
        <taxon>Agaricomycetes</taxon>
        <taxon>Agaricomycetidae</taxon>
        <taxon>Boletales</taxon>
        <taxon>Coniophorineae</taxon>
        <taxon>Serpulaceae</taxon>
        <taxon>Serpula</taxon>
    </lineage>
</organism>
<dbReference type="GO" id="GO:0004650">
    <property type="term" value="F:polygalacturonase activity"/>
    <property type="evidence" value="ECO:0007669"/>
    <property type="project" value="InterPro"/>
</dbReference>
<reference evidence="18" key="1">
    <citation type="journal article" date="2011" name="Science">
        <title>The plant cell wall-decomposing machinery underlies the functional diversity of forest fungi.</title>
        <authorList>
            <person name="Eastwood D.C."/>
            <person name="Floudas D."/>
            <person name="Binder M."/>
            <person name="Majcherczyk A."/>
            <person name="Schneider P."/>
            <person name="Aerts A."/>
            <person name="Asiegbu F.O."/>
            <person name="Baker S.E."/>
            <person name="Barry K."/>
            <person name="Bendiksby M."/>
            <person name="Blumentritt M."/>
            <person name="Coutinho P.M."/>
            <person name="Cullen D."/>
            <person name="de Vries R.P."/>
            <person name="Gathman A."/>
            <person name="Goodell B."/>
            <person name="Henrissat B."/>
            <person name="Ihrmark K."/>
            <person name="Kauserud H."/>
            <person name="Kohler A."/>
            <person name="LaButti K."/>
            <person name="Lapidus A."/>
            <person name="Lavin J.L."/>
            <person name="Lee Y.-H."/>
            <person name="Lindquist E."/>
            <person name="Lilly W."/>
            <person name="Lucas S."/>
            <person name="Morin E."/>
            <person name="Murat C."/>
            <person name="Oguiza J.A."/>
            <person name="Park J."/>
            <person name="Pisabarro A.G."/>
            <person name="Riley R."/>
            <person name="Rosling A."/>
            <person name="Salamov A."/>
            <person name="Schmidt O."/>
            <person name="Schmutz J."/>
            <person name="Skrede I."/>
            <person name="Stenlid J."/>
            <person name="Wiebenga A."/>
            <person name="Xie X."/>
            <person name="Kuees U."/>
            <person name="Hibbett D.S."/>
            <person name="Hoffmeister D."/>
            <person name="Hoegberg N."/>
            <person name="Martin F."/>
            <person name="Grigoriev I.V."/>
            <person name="Watkinson S.C."/>
        </authorList>
    </citation>
    <scope>NUCLEOTIDE SEQUENCE [LARGE SCALE GENOMIC DNA]</scope>
    <source>
        <strain evidence="18">strain S7.3</strain>
    </source>
</reference>
<feature type="signal peptide" evidence="16">
    <location>
        <begin position="1"/>
        <end position="25"/>
    </location>
</feature>
<evidence type="ECO:0000256" key="1">
    <source>
        <dbReference type="ARBA" id="ARBA00004613"/>
    </source>
</evidence>
<dbReference type="SUPFAM" id="SSF51126">
    <property type="entry name" value="Pectin lyase-like"/>
    <property type="match status" value="1"/>
</dbReference>
<dbReference type="EC" id="3.2.1.67" evidence="13"/>
<keyword evidence="4 16" id="KW-0732">Signal</keyword>
<evidence type="ECO:0000256" key="2">
    <source>
        <dbReference type="ARBA" id="ARBA00008834"/>
    </source>
</evidence>
<dbReference type="InterPro" id="IPR012334">
    <property type="entry name" value="Pectin_lyas_fold"/>
</dbReference>
<dbReference type="OMA" id="NGQPWWS"/>
<protein>
    <recommendedName>
        <fullName evidence="13">galacturonan 1,4-alpha-galacturonidase</fullName>
        <ecNumber evidence="13">3.2.1.67</ecNumber>
    </recommendedName>
</protein>
<evidence type="ECO:0000256" key="12">
    <source>
        <dbReference type="ARBA" id="ARBA00037312"/>
    </source>
</evidence>
<dbReference type="GO" id="GO:0071555">
    <property type="term" value="P:cell wall organization"/>
    <property type="evidence" value="ECO:0007669"/>
    <property type="project" value="UniProtKB-KW"/>
</dbReference>
<evidence type="ECO:0000256" key="14">
    <source>
        <dbReference type="ARBA" id="ARBA00048766"/>
    </source>
</evidence>
<evidence type="ECO:0000256" key="9">
    <source>
        <dbReference type="ARBA" id="ARBA00023295"/>
    </source>
</evidence>
<sequence length="461" mass="50536">MSGITVKFWLLVGVFLATLRFQVFAAAVSSNVCTLRPLGAGEDDTDQVSVRKRIDPNRLCASMLTPPCPRRPGISRDRQLWAVRHHHLRGRRIQHHQEDDVELGFFSSRDARVPEREWEFQPDIQYWLNANNTYRVVYIQDQASWFVVTGTDFEIDAFNSGGINGNGQPWWDYYTTVPRLDGDGRPLALTLYNVTAGRVTNFRIESPPFWCNAVAESKNVVYDGMVCNATNTNPEFYGQNIVPNTDGIDTYRSDSVTLINWDVTTGDDCLAIKGNTTNLYVANITCRGGNGVAFGSLGQYVDLPDIVENVFMEDMNMVRLASYIQPNMGSGVYFKSWSATVNGTPPTGGGGGLGYVKNVVVQNVKVDNVTTPISLYQTDGAEAGDAPSKYQFEDLTFSGFTGTAQENTIVSIACSSAAPCPNITFSDIDVAPPSGEAPMYICQNVINESGLPAPCNATGMP</sequence>